<proteinExistence type="predicted"/>
<dbReference type="AlphaFoldDB" id="A0A9P6GUE5"/>
<dbReference type="Proteomes" id="UP000740883">
    <property type="component" value="Unassembled WGS sequence"/>
</dbReference>
<sequence length="103" mass="12085">MQKASIQLISYILRIDRDTFSLALEKISKLVVEKYYNTSEKIGGNNTIVEMDESKFGMRKYNRGHHVEGVWVLGMVEKDEPKRIKLFRIDDRSKTTLESYIIK</sequence>
<feature type="non-terminal residue" evidence="1">
    <location>
        <position position="103"/>
    </location>
</feature>
<comment type="caution">
    <text evidence="1">The sequence shown here is derived from an EMBL/GenBank/DDBJ whole genome shotgun (WGS) entry which is preliminary data.</text>
</comment>
<name>A0A9P6GUE5_9MICR</name>
<evidence type="ECO:0000313" key="1">
    <source>
        <dbReference type="EMBL" id="KAF9742973.1"/>
    </source>
</evidence>
<protein>
    <submittedName>
        <fullName evidence="1">Uncharacterized protein</fullName>
    </submittedName>
</protein>
<accession>A0A9P6GUE5</accession>
<evidence type="ECO:0000313" key="2">
    <source>
        <dbReference type="Proteomes" id="UP000740883"/>
    </source>
</evidence>
<keyword evidence="2" id="KW-1185">Reference proteome</keyword>
<dbReference type="EMBL" id="SBJO01001634">
    <property type="protein sequence ID" value="KAF9742973.1"/>
    <property type="molecule type" value="Genomic_DNA"/>
</dbReference>
<reference evidence="1 2" key="1">
    <citation type="journal article" date="2020" name="Genome Biol. Evol.">
        <title>Comparative genomics of strictly vertically transmitted, feminizing microsporidia endosymbionts of amphipod crustaceans.</title>
        <authorList>
            <person name="Cormier A."/>
            <person name="Chebbi M.A."/>
            <person name="Giraud I."/>
            <person name="Wattier R."/>
            <person name="Teixeira M."/>
            <person name="Gilbert C."/>
            <person name="Rigaud T."/>
            <person name="Cordaux R."/>
        </authorList>
    </citation>
    <scope>NUCLEOTIDE SEQUENCE [LARGE SCALE GENOMIC DNA]</scope>
    <source>
        <strain evidence="1 2">Ou3-Ou53</strain>
    </source>
</reference>
<organism evidence="1 2">
    <name type="scientific">Nosema granulosis</name>
    <dbReference type="NCBI Taxonomy" id="83296"/>
    <lineage>
        <taxon>Eukaryota</taxon>
        <taxon>Fungi</taxon>
        <taxon>Fungi incertae sedis</taxon>
        <taxon>Microsporidia</taxon>
        <taxon>Nosematidae</taxon>
        <taxon>Nosema</taxon>
    </lineage>
</organism>
<gene>
    <name evidence="1" type="ORF">NGRA_3608</name>
</gene>
<dbReference type="OrthoDB" id="2192877at2759"/>